<protein>
    <submittedName>
        <fullName evidence="13">Peptidase M50</fullName>
    </submittedName>
</protein>
<evidence type="ECO:0000256" key="1">
    <source>
        <dbReference type="ARBA" id="ARBA00001947"/>
    </source>
</evidence>
<evidence type="ECO:0000313" key="13">
    <source>
        <dbReference type="EMBL" id="HCO69712.1"/>
    </source>
</evidence>
<keyword evidence="6" id="KW-0378">Hydrolase</keyword>
<dbReference type="GO" id="GO:0016020">
    <property type="term" value="C:membrane"/>
    <property type="evidence" value="ECO:0007669"/>
    <property type="project" value="UniProtKB-SubCell"/>
</dbReference>
<evidence type="ECO:0000256" key="3">
    <source>
        <dbReference type="ARBA" id="ARBA00007931"/>
    </source>
</evidence>
<comment type="caution">
    <text evidence="13">The sequence shown here is derived from an EMBL/GenBank/DDBJ whole genome shotgun (WGS) entry which is preliminary data.</text>
</comment>
<dbReference type="SUPFAM" id="SSF50156">
    <property type="entry name" value="PDZ domain-like"/>
    <property type="match status" value="1"/>
</dbReference>
<evidence type="ECO:0000256" key="7">
    <source>
        <dbReference type="ARBA" id="ARBA00022833"/>
    </source>
</evidence>
<keyword evidence="7" id="KW-0862">Zinc</keyword>
<evidence type="ECO:0000256" key="8">
    <source>
        <dbReference type="ARBA" id="ARBA00022989"/>
    </source>
</evidence>
<dbReference type="InterPro" id="IPR001478">
    <property type="entry name" value="PDZ"/>
</dbReference>
<dbReference type="InterPro" id="IPR036034">
    <property type="entry name" value="PDZ_sf"/>
</dbReference>
<keyword evidence="5 11" id="KW-0812">Transmembrane</keyword>
<evidence type="ECO:0000256" key="11">
    <source>
        <dbReference type="SAM" id="Phobius"/>
    </source>
</evidence>
<dbReference type="CDD" id="cd06163">
    <property type="entry name" value="S2P-M50_PDZ_RseP-like"/>
    <property type="match status" value="1"/>
</dbReference>
<dbReference type="InterPro" id="IPR041489">
    <property type="entry name" value="PDZ_6"/>
</dbReference>
<dbReference type="PANTHER" id="PTHR42837:SF2">
    <property type="entry name" value="MEMBRANE METALLOPROTEASE ARASP2, CHLOROPLASTIC-RELATED"/>
    <property type="match status" value="1"/>
</dbReference>
<feature type="transmembrane region" description="Helical" evidence="11">
    <location>
        <begin position="478"/>
        <end position="497"/>
    </location>
</feature>
<sequence length="503" mass="54832">MVLSIIYFLLILTGIVVVHEFGHYLFSRLFGVRVIEFAIGMGPKLWSKKGKNTTFRINAFPIGGYVRPAGEDLDNIDSSVPANEQIQNKPAWQRFIIYFSGPAFSILLGFLILSLVAVVWGFQEVKIDKIEPGSPAAISGMMPGDRIVTVNGKTLIDNTRLSEAVATGDRIDLVVLRDGKEVEISLLPKLLPQEAFIVIGNTTGEPGAVLSSINGAAFNGDYVGYSGVLSPESTVRLGFSDGTTLSGTLLTYSPTEERYAMGIYYANFKPLLTTDFGQFREGDRLLSVNGMKTDTSYDLTTMSQLLSLKSNELLIQLTGKETTFAKYGFPEEFVVSIEREGQIMELTVSKNEMIALVAEAGAFAQGSDYWYPDSALKAVGLGVQWANNLLFTMVKVVGSLFTGGASINEFTGPIGLVTIVGQAVSLGLRIVLFLAGFISLNLGVINLIPFPALDGGRMLLALLEMITRRKLDPKIEGLINVIGFMILMGFMIYITFIDIGRWL</sequence>
<dbReference type="PANTHER" id="PTHR42837">
    <property type="entry name" value="REGULATOR OF SIGMA-E PROTEASE RSEP"/>
    <property type="match status" value="1"/>
</dbReference>
<evidence type="ECO:0000256" key="2">
    <source>
        <dbReference type="ARBA" id="ARBA00004141"/>
    </source>
</evidence>
<evidence type="ECO:0000256" key="4">
    <source>
        <dbReference type="ARBA" id="ARBA00022670"/>
    </source>
</evidence>
<dbReference type="GO" id="GO:0006508">
    <property type="term" value="P:proteolysis"/>
    <property type="evidence" value="ECO:0007669"/>
    <property type="project" value="UniProtKB-KW"/>
</dbReference>
<comment type="similarity">
    <text evidence="3">Belongs to the peptidase M50B family.</text>
</comment>
<evidence type="ECO:0000313" key="14">
    <source>
        <dbReference type="Proteomes" id="UP000264215"/>
    </source>
</evidence>
<evidence type="ECO:0000256" key="5">
    <source>
        <dbReference type="ARBA" id="ARBA00022692"/>
    </source>
</evidence>
<feature type="transmembrane region" description="Helical" evidence="11">
    <location>
        <begin position="95"/>
        <end position="122"/>
    </location>
</feature>
<dbReference type="InterPro" id="IPR004387">
    <property type="entry name" value="Pept_M50_Zn"/>
</dbReference>
<dbReference type="InterPro" id="IPR008915">
    <property type="entry name" value="Peptidase_M50"/>
</dbReference>
<keyword evidence="10 11" id="KW-0472">Membrane</keyword>
<comment type="subcellular location">
    <subcellularLocation>
        <location evidence="2">Membrane</location>
        <topology evidence="2">Multi-pass membrane protein</topology>
    </subcellularLocation>
</comment>
<feature type="transmembrane region" description="Helical" evidence="11">
    <location>
        <begin position="6"/>
        <end position="26"/>
    </location>
</feature>
<comment type="cofactor">
    <cofactor evidence="1">
        <name>Zn(2+)</name>
        <dbReference type="ChEBI" id="CHEBI:29105"/>
    </cofactor>
</comment>
<proteinExistence type="inferred from homology"/>
<dbReference type="SMART" id="SM00228">
    <property type="entry name" value="PDZ"/>
    <property type="match status" value="1"/>
</dbReference>
<dbReference type="Pfam" id="PF17820">
    <property type="entry name" value="PDZ_6"/>
    <property type="match status" value="1"/>
</dbReference>
<dbReference type="GO" id="GO:0004222">
    <property type="term" value="F:metalloendopeptidase activity"/>
    <property type="evidence" value="ECO:0007669"/>
    <property type="project" value="InterPro"/>
</dbReference>
<evidence type="ECO:0000256" key="10">
    <source>
        <dbReference type="ARBA" id="ARBA00023136"/>
    </source>
</evidence>
<evidence type="ECO:0000259" key="12">
    <source>
        <dbReference type="PROSITE" id="PS50106"/>
    </source>
</evidence>
<dbReference type="EMBL" id="DQBS01000096">
    <property type="protein sequence ID" value="HCO69712.1"/>
    <property type="molecule type" value="Genomic_DNA"/>
</dbReference>
<keyword evidence="4" id="KW-0645">Protease</keyword>
<feature type="transmembrane region" description="Helical" evidence="11">
    <location>
        <begin position="426"/>
        <end position="448"/>
    </location>
</feature>
<dbReference type="AlphaFoldDB" id="A0A3D3TMZ7"/>
<dbReference type="Gene3D" id="2.30.42.10">
    <property type="match status" value="1"/>
</dbReference>
<dbReference type="Pfam" id="PF02163">
    <property type="entry name" value="Peptidase_M50"/>
    <property type="match status" value="1"/>
</dbReference>
<keyword evidence="9" id="KW-0482">Metalloprotease</keyword>
<reference evidence="13 14" key="1">
    <citation type="journal article" date="2018" name="Nat. Biotechnol.">
        <title>A standardized bacterial taxonomy based on genome phylogeny substantially revises the tree of life.</title>
        <authorList>
            <person name="Parks D.H."/>
            <person name="Chuvochina M."/>
            <person name="Waite D.W."/>
            <person name="Rinke C."/>
            <person name="Skarshewski A."/>
            <person name="Chaumeil P.A."/>
            <person name="Hugenholtz P."/>
        </authorList>
    </citation>
    <scope>NUCLEOTIDE SEQUENCE [LARGE SCALE GENOMIC DNA]</scope>
    <source>
        <strain evidence="13">UBA9905</strain>
    </source>
</reference>
<dbReference type="Proteomes" id="UP000264215">
    <property type="component" value="Unassembled WGS sequence"/>
</dbReference>
<dbReference type="PROSITE" id="PS50106">
    <property type="entry name" value="PDZ"/>
    <property type="match status" value="1"/>
</dbReference>
<evidence type="ECO:0000256" key="9">
    <source>
        <dbReference type="ARBA" id="ARBA00023049"/>
    </source>
</evidence>
<evidence type="ECO:0000256" key="6">
    <source>
        <dbReference type="ARBA" id="ARBA00022801"/>
    </source>
</evidence>
<name>A0A3D3TMZ7_9BACT</name>
<gene>
    <name evidence="13" type="ORF">DIT26_03865</name>
</gene>
<feature type="domain" description="PDZ" evidence="12">
    <location>
        <begin position="108"/>
        <end position="165"/>
    </location>
</feature>
<keyword evidence="8 11" id="KW-1133">Transmembrane helix</keyword>
<organism evidence="13 14">
    <name type="scientific">Mesotoga infera</name>
    <dbReference type="NCBI Taxonomy" id="1236046"/>
    <lineage>
        <taxon>Bacteria</taxon>
        <taxon>Thermotogati</taxon>
        <taxon>Thermotogota</taxon>
        <taxon>Thermotogae</taxon>
        <taxon>Kosmotogales</taxon>
        <taxon>Kosmotogaceae</taxon>
        <taxon>Mesotoga</taxon>
    </lineage>
</organism>
<accession>A0A3D3TMZ7</accession>